<dbReference type="InterPro" id="IPR039467">
    <property type="entry name" value="TFIIIB_B''_Myb"/>
</dbReference>
<evidence type="ECO:0000259" key="2">
    <source>
        <dbReference type="Pfam" id="PF15963"/>
    </source>
</evidence>
<feature type="compositionally biased region" description="Acidic residues" evidence="1">
    <location>
        <begin position="404"/>
        <end position="416"/>
    </location>
</feature>
<feature type="compositionally biased region" description="Polar residues" evidence="1">
    <location>
        <begin position="79"/>
        <end position="88"/>
    </location>
</feature>
<dbReference type="AlphaFoldDB" id="A0AAD9NQD0"/>
<feature type="compositionally biased region" description="Basic residues" evidence="1">
    <location>
        <begin position="608"/>
        <end position="618"/>
    </location>
</feature>
<keyword evidence="4" id="KW-1185">Reference proteome</keyword>
<reference evidence="3" key="1">
    <citation type="journal article" date="2023" name="Mol. Biol. Evol.">
        <title>Third-Generation Sequencing Reveals the Adaptive Role of the Epigenome in Three Deep-Sea Polychaetes.</title>
        <authorList>
            <person name="Perez M."/>
            <person name="Aroh O."/>
            <person name="Sun Y."/>
            <person name="Lan Y."/>
            <person name="Juniper S.K."/>
            <person name="Young C.R."/>
            <person name="Angers B."/>
            <person name="Qian P.Y."/>
        </authorList>
    </citation>
    <scope>NUCLEOTIDE SEQUENCE</scope>
    <source>
        <strain evidence="3">R07B-5</strain>
    </source>
</reference>
<feature type="region of interest" description="Disordered" evidence="1">
    <location>
        <begin position="189"/>
        <end position="256"/>
    </location>
</feature>
<evidence type="ECO:0000313" key="3">
    <source>
        <dbReference type="EMBL" id="KAK2178525.1"/>
    </source>
</evidence>
<dbReference type="Pfam" id="PF15963">
    <property type="entry name" value="Myb_DNA-bind_7"/>
    <property type="match status" value="1"/>
</dbReference>
<dbReference type="PANTHER" id="PTHR22929:SF0">
    <property type="entry name" value="TRANSCRIPTION FACTOR TFIIIB COMPONENT B'' HOMOLOG"/>
    <property type="match status" value="1"/>
</dbReference>
<name>A0AAD9NQD0_RIDPI</name>
<gene>
    <name evidence="3" type="ORF">NP493_540g02000</name>
</gene>
<sequence>MRRSRLTVKPNISLKGGRGTAALVKLEVKASEPVTETSQGKEQLAVSETPQCVIKKDAVQTIASKTEKCSPQKHETPLLTGTVTSVTKGVQRRSRIKPPVLVTRNRTSTAEVKRSPGDKRAPQNDAAIMSPSVAGSEHRVAALQLESKDVDETDATLPPQPSIDSENRLNAGGVEENIVVGDKLQDLVKVSPGSKEEPKHLSSPNAGKAIGSLRRSHFPKARPNLIDTGRHGRTRHPSQSETDEEAGKMLGPPSVQRVASLSPAISRLVPVSPDTRSSEIFVPPTCVSASPSKQSCGASVVEDVVETEPPEETLNKTLMSKTEKKQVIRKKRRKMEMLAGEVDRSKLTMRDLIYMNPVDNPMKSSVEEAEKRIKNKTEEQVRKQEEDTQREGKRDATEAAKSDEDNDDVITLEDEVQSVAGSERVDGGGREETKGEEEEEDSLVPQVTIGPDGNIVINQASLTIETNKTKGKEQDDWDIVTEEFSSTSLAYGRKPPSRLWKLNETKKFYVALSTVGTDFSLMSNLFPKRSRVELKRKFKREEKQNKHLVDTALKERRGFDVTLFEELSSDEEEEDVKRKKKASKRKGKNEKENQEVQKRKKGEDGGQRRKKKKKKQAGRSKYYDDSSSGSEVEETVNDDVNHPDLKRPALEVDNDDGCTTLPRVESPHPSDEEEAGILKTMCRTTRYGRKPRPIQTYEAPALATRKRRPSAPPGDTVPVASTSHFSSPPHAAVPARSVIMSPGRDMFARSPSGQLISLTNLGQSSPAAEMAGSQFVFVTSPPKPNADGTLSTSPQVIHVYLVSNTSAAPSGGLQQVLPSIEPPSETTSVPDITTAHISDVAQVLPCESNCERSPSSQDRHVTEVVRT</sequence>
<organism evidence="3 4">
    <name type="scientific">Ridgeia piscesae</name>
    <name type="common">Tubeworm</name>
    <dbReference type="NCBI Taxonomy" id="27915"/>
    <lineage>
        <taxon>Eukaryota</taxon>
        <taxon>Metazoa</taxon>
        <taxon>Spiralia</taxon>
        <taxon>Lophotrochozoa</taxon>
        <taxon>Annelida</taxon>
        <taxon>Polychaeta</taxon>
        <taxon>Sedentaria</taxon>
        <taxon>Canalipalpata</taxon>
        <taxon>Sabellida</taxon>
        <taxon>Siboglinidae</taxon>
        <taxon>Ridgeia</taxon>
    </lineage>
</organism>
<dbReference type="GO" id="GO:0001156">
    <property type="term" value="F:TFIIIC-class transcription factor complex binding"/>
    <property type="evidence" value="ECO:0007669"/>
    <property type="project" value="TreeGrafter"/>
</dbReference>
<feature type="region of interest" description="Disordered" evidence="1">
    <location>
        <begin position="570"/>
        <end position="674"/>
    </location>
</feature>
<feature type="region of interest" description="Disordered" evidence="1">
    <location>
        <begin position="69"/>
        <end position="171"/>
    </location>
</feature>
<dbReference type="Proteomes" id="UP001209878">
    <property type="component" value="Unassembled WGS sequence"/>
</dbReference>
<feature type="region of interest" description="Disordered" evidence="1">
    <location>
        <begin position="357"/>
        <end position="452"/>
    </location>
</feature>
<feature type="compositionally biased region" description="Basic and acidic residues" evidence="1">
    <location>
        <begin position="423"/>
        <end position="433"/>
    </location>
</feature>
<dbReference type="GO" id="GO:0000126">
    <property type="term" value="C:transcription factor TFIIIB complex"/>
    <property type="evidence" value="ECO:0007669"/>
    <property type="project" value="TreeGrafter"/>
</dbReference>
<feature type="compositionally biased region" description="Basic and acidic residues" evidence="1">
    <location>
        <begin position="589"/>
        <end position="607"/>
    </location>
</feature>
<dbReference type="EMBL" id="JAODUO010000540">
    <property type="protein sequence ID" value="KAK2178525.1"/>
    <property type="molecule type" value="Genomic_DNA"/>
</dbReference>
<comment type="caution">
    <text evidence="3">The sequence shown here is derived from an EMBL/GenBank/DDBJ whole genome shotgun (WGS) entry which is preliminary data.</text>
</comment>
<feature type="domain" description="Transcription factor TFIIIB component B'' Myb" evidence="2">
    <location>
        <begin position="491"/>
        <end position="575"/>
    </location>
</feature>
<feature type="region of interest" description="Disordered" evidence="1">
    <location>
        <begin position="703"/>
        <end position="730"/>
    </location>
</feature>
<dbReference type="GO" id="GO:0070898">
    <property type="term" value="P:RNA polymerase III preinitiation complex assembly"/>
    <property type="evidence" value="ECO:0007669"/>
    <property type="project" value="TreeGrafter"/>
</dbReference>
<evidence type="ECO:0000256" key="1">
    <source>
        <dbReference type="SAM" id="MobiDB-lite"/>
    </source>
</evidence>
<feature type="region of interest" description="Disordered" evidence="1">
    <location>
        <begin position="848"/>
        <end position="867"/>
    </location>
</feature>
<dbReference type="InterPro" id="IPR009057">
    <property type="entry name" value="Homeodomain-like_sf"/>
</dbReference>
<feature type="compositionally biased region" description="Basic and acidic residues" evidence="1">
    <location>
        <begin position="111"/>
        <end position="122"/>
    </location>
</feature>
<feature type="compositionally biased region" description="Basic residues" evidence="1">
    <location>
        <begin position="578"/>
        <end position="588"/>
    </location>
</feature>
<dbReference type="SUPFAM" id="SSF46689">
    <property type="entry name" value="Homeodomain-like"/>
    <property type="match status" value="1"/>
</dbReference>
<evidence type="ECO:0000313" key="4">
    <source>
        <dbReference type="Proteomes" id="UP001209878"/>
    </source>
</evidence>
<proteinExistence type="predicted"/>
<feature type="compositionally biased region" description="Basic and acidic residues" evidence="1">
    <location>
        <begin position="365"/>
        <end position="403"/>
    </location>
</feature>
<accession>A0AAD9NQD0</accession>
<feature type="compositionally biased region" description="Basic and acidic residues" evidence="1">
    <location>
        <begin position="136"/>
        <end position="150"/>
    </location>
</feature>
<dbReference type="PANTHER" id="PTHR22929">
    <property type="entry name" value="RNA POLYMERASE III TRANSCRIPTION INITIATION FACTOR B"/>
    <property type="match status" value="1"/>
</dbReference>
<feature type="compositionally biased region" description="Basic and acidic residues" evidence="1">
    <location>
        <begin position="639"/>
        <end position="650"/>
    </location>
</feature>
<feature type="compositionally biased region" description="Basic and acidic residues" evidence="1">
    <location>
        <begin position="857"/>
        <end position="867"/>
    </location>
</feature>
<protein>
    <recommendedName>
        <fullName evidence="2">Transcription factor TFIIIB component B'' Myb domain-containing protein</fullName>
    </recommendedName>
</protein>